<dbReference type="PANTHER" id="PTHR43420:SF44">
    <property type="entry name" value="ACETYLTRANSFERASE YPEA"/>
    <property type="match status" value="1"/>
</dbReference>
<gene>
    <name evidence="4" type="ORF">CWO92_11555</name>
</gene>
<dbReference type="PROSITE" id="PS51186">
    <property type="entry name" value="GNAT"/>
    <property type="match status" value="2"/>
</dbReference>
<dbReference type="InterPro" id="IPR000182">
    <property type="entry name" value="GNAT_dom"/>
</dbReference>
<protein>
    <recommendedName>
        <fullName evidence="3">N-acetyltransferase domain-containing protein</fullName>
    </recommendedName>
</protein>
<name>A0A2N3LK31_9BACI</name>
<keyword evidence="2" id="KW-0012">Acyltransferase</keyword>
<dbReference type="InterPro" id="IPR050680">
    <property type="entry name" value="YpeA/RimI_acetyltransf"/>
</dbReference>
<dbReference type="InterPro" id="IPR016181">
    <property type="entry name" value="Acyl_CoA_acyltransferase"/>
</dbReference>
<dbReference type="OrthoDB" id="156739at2"/>
<evidence type="ECO:0000313" key="4">
    <source>
        <dbReference type="EMBL" id="PKR84990.1"/>
    </source>
</evidence>
<comment type="caution">
    <text evidence="4">The sequence shown here is derived from an EMBL/GenBank/DDBJ whole genome shotgun (WGS) entry which is preliminary data.</text>
</comment>
<evidence type="ECO:0000256" key="2">
    <source>
        <dbReference type="ARBA" id="ARBA00023315"/>
    </source>
</evidence>
<dbReference type="Pfam" id="PF00583">
    <property type="entry name" value="Acetyltransf_1"/>
    <property type="match status" value="2"/>
</dbReference>
<feature type="domain" description="N-acetyltransferase" evidence="3">
    <location>
        <begin position="4"/>
        <end position="156"/>
    </location>
</feature>
<dbReference type="Proteomes" id="UP000233440">
    <property type="component" value="Unassembled WGS sequence"/>
</dbReference>
<sequence>MTTIDIRIFQYLDTPKMVQLLNENAEYFQIAKKATIEEFTQFLNEPGEEIKENTFVALVGDKVIAYQSLCFVKSDEHINVYSYGTVHHQYRRKGVGTLLLERTFKHLTQRAERENKKIIYNHMVRVNQKGQKELANKFRLKKNTDLLAFEWINSNQIPIKPLLPSGYSFITPSQKNAEEWAQIDNEAFSWRNNHDEITQESVIYEFNSLEFSSDYYILCLKENNEPVGFVCGIEEGPHHAVISTLAVRPRFQGRGIGKALLHEVMYRMKVNRIEKIRLSVDANNPSSAIKLYEKSGFTLENRIIHYMYEIEPLKELDTGNCKPIIKNLLRSAL</sequence>
<dbReference type="EMBL" id="PIQO01000007">
    <property type="protein sequence ID" value="PKR84990.1"/>
    <property type="molecule type" value="Genomic_DNA"/>
</dbReference>
<organism evidence="4 5">
    <name type="scientific">Heyndrickxia camelliae</name>
    <dbReference type="NCBI Taxonomy" id="1707093"/>
    <lineage>
        <taxon>Bacteria</taxon>
        <taxon>Bacillati</taxon>
        <taxon>Bacillota</taxon>
        <taxon>Bacilli</taxon>
        <taxon>Bacillales</taxon>
        <taxon>Bacillaceae</taxon>
        <taxon>Heyndrickxia</taxon>
    </lineage>
</organism>
<evidence type="ECO:0000259" key="3">
    <source>
        <dbReference type="PROSITE" id="PS51186"/>
    </source>
</evidence>
<dbReference type="CDD" id="cd04301">
    <property type="entry name" value="NAT_SF"/>
    <property type="match status" value="2"/>
</dbReference>
<dbReference type="RefSeq" id="WP_101354355.1">
    <property type="nucleotide sequence ID" value="NZ_PIQO01000007.1"/>
</dbReference>
<proteinExistence type="predicted"/>
<dbReference type="GO" id="GO:0016747">
    <property type="term" value="F:acyltransferase activity, transferring groups other than amino-acyl groups"/>
    <property type="evidence" value="ECO:0007669"/>
    <property type="project" value="InterPro"/>
</dbReference>
<evidence type="ECO:0000313" key="5">
    <source>
        <dbReference type="Proteomes" id="UP000233440"/>
    </source>
</evidence>
<keyword evidence="1" id="KW-0808">Transferase</keyword>
<dbReference type="AlphaFoldDB" id="A0A2N3LK31"/>
<dbReference type="SUPFAM" id="SSF55729">
    <property type="entry name" value="Acyl-CoA N-acyltransferases (Nat)"/>
    <property type="match status" value="2"/>
</dbReference>
<dbReference type="Gene3D" id="3.40.630.30">
    <property type="match status" value="1"/>
</dbReference>
<accession>A0A2N3LK31</accession>
<reference evidence="4 5" key="1">
    <citation type="submission" date="2017-11" db="EMBL/GenBank/DDBJ databases">
        <title>Bacillus camelliae sp. nov., isolated from pu'er tea.</title>
        <authorList>
            <person name="Niu L."/>
        </authorList>
    </citation>
    <scope>NUCLEOTIDE SEQUENCE [LARGE SCALE GENOMIC DNA]</scope>
    <source>
        <strain evidence="4 5">7578-1</strain>
    </source>
</reference>
<feature type="domain" description="N-acetyltransferase" evidence="3">
    <location>
        <begin position="157"/>
        <end position="317"/>
    </location>
</feature>
<dbReference type="PANTHER" id="PTHR43420">
    <property type="entry name" value="ACETYLTRANSFERASE"/>
    <property type="match status" value="1"/>
</dbReference>
<keyword evidence="5" id="KW-1185">Reference proteome</keyword>
<evidence type="ECO:0000256" key="1">
    <source>
        <dbReference type="ARBA" id="ARBA00022679"/>
    </source>
</evidence>